<dbReference type="GO" id="GO:0019323">
    <property type="term" value="P:pentose catabolic process"/>
    <property type="evidence" value="ECO:0007669"/>
    <property type="project" value="UniProtKB-UniRule"/>
</dbReference>
<dbReference type="SUPFAM" id="SSF51366">
    <property type="entry name" value="Ribulose-phoshate binding barrel"/>
    <property type="match status" value="1"/>
</dbReference>
<reference evidence="15" key="1">
    <citation type="journal article" date="2014" name="Int. J. Syst. Evol. Microbiol.">
        <title>Complete genome sequence of Corynebacterium casei LMG S-19264T (=DSM 44701T), isolated from a smear-ripened cheese.</title>
        <authorList>
            <consortium name="US DOE Joint Genome Institute (JGI-PGF)"/>
            <person name="Walter F."/>
            <person name="Albersmeier A."/>
            <person name="Kalinowski J."/>
            <person name="Ruckert C."/>
        </authorList>
    </citation>
    <scope>NUCLEOTIDE SEQUENCE</scope>
    <source>
        <strain evidence="15">CGMCC 1.12777</strain>
    </source>
</reference>
<feature type="binding site" evidence="10 14">
    <location>
        <begin position="141"/>
        <end position="144"/>
    </location>
    <ligand>
        <name>substrate</name>
    </ligand>
</feature>
<comment type="cofactor">
    <cofactor evidence="4">
        <name>Zn(2+)</name>
        <dbReference type="ChEBI" id="CHEBI:29105"/>
    </cofactor>
</comment>
<dbReference type="GO" id="GO:0046872">
    <property type="term" value="F:metal ion binding"/>
    <property type="evidence" value="ECO:0007669"/>
    <property type="project" value="UniProtKB-UniRule"/>
</dbReference>
<dbReference type="FunFam" id="3.20.20.70:FF:000004">
    <property type="entry name" value="Ribulose-phosphate 3-epimerase"/>
    <property type="match status" value="1"/>
</dbReference>
<comment type="caution">
    <text evidence="15">The sequence shown here is derived from an EMBL/GenBank/DDBJ whole genome shotgun (WGS) entry which is preliminary data.</text>
</comment>
<dbReference type="PROSITE" id="PS01086">
    <property type="entry name" value="RIBUL_P_3_EPIMER_2"/>
    <property type="match status" value="1"/>
</dbReference>
<evidence type="ECO:0000256" key="9">
    <source>
        <dbReference type="ARBA" id="ARBA00023235"/>
    </source>
</evidence>
<dbReference type="Proteomes" id="UP000656813">
    <property type="component" value="Unassembled WGS sequence"/>
</dbReference>
<feature type="binding site" evidence="10 13">
    <location>
        <position position="65"/>
    </location>
    <ligand>
        <name>a divalent metal cation</name>
        <dbReference type="ChEBI" id="CHEBI:60240"/>
    </ligand>
</feature>
<keyword evidence="13" id="KW-0862">Zinc</keyword>
<comment type="similarity">
    <text evidence="6 10 11">Belongs to the ribulose-phosphate 3-epimerase family.</text>
</comment>
<feature type="binding site" evidence="10 13">
    <location>
        <position position="34"/>
    </location>
    <ligand>
        <name>a divalent metal cation</name>
        <dbReference type="ChEBI" id="CHEBI:60240"/>
    </ligand>
</feature>
<comment type="function">
    <text evidence="10">Catalyzes the reversible epimerization of D-ribulose 5-phosphate to D-xylulose 5-phosphate.</text>
</comment>
<dbReference type="CDD" id="cd00429">
    <property type="entry name" value="RPE"/>
    <property type="match status" value="1"/>
</dbReference>
<dbReference type="PIRSF" id="PIRSF001461">
    <property type="entry name" value="RPE"/>
    <property type="match status" value="1"/>
</dbReference>
<feature type="binding site" evidence="10 13">
    <location>
        <position position="174"/>
    </location>
    <ligand>
        <name>a divalent metal cation</name>
        <dbReference type="ChEBI" id="CHEBI:60240"/>
    </ligand>
</feature>
<dbReference type="EC" id="5.1.3.1" evidence="7 10"/>
<comment type="cofactor">
    <cofactor evidence="5">
        <name>Fe(2+)</name>
        <dbReference type="ChEBI" id="CHEBI:29033"/>
    </cofactor>
</comment>
<gene>
    <name evidence="10 15" type="primary">rpe</name>
    <name evidence="15" type="ORF">GCM10007096_35750</name>
</gene>
<dbReference type="EMBL" id="BMFV01000035">
    <property type="protein sequence ID" value="GGH86922.1"/>
    <property type="molecule type" value="Genomic_DNA"/>
</dbReference>
<feature type="binding site" evidence="10 14">
    <location>
        <position position="7"/>
    </location>
    <ligand>
        <name>substrate</name>
    </ligand>
</feature>
<dbReference type="InterPro" id="IPR013785">
    <property type="entry name" value="Aldolase_TIM"/>
</dbReference>
<dbReference type="NCBIfam" id="TIGR01163">
    <property type="entry name" value="rpe"/>
    <property type="match status" value="1"/>
</dbReference>
<keyword evidence="8 10" id="KW-0479">Metal-binding</keyword>
<accession>A0A8J3EPK6</accession>
<evidence type="ECO:0000256" key="12">
    <source>
        <dbReference type="PIRSR" id="PIRSR001461-1"/>
    </source>
</evidence>
<evidence type="ECO:0000256" key="2">
    <source>
        <dbReference type="ARBA" id="ARBA00001936"/>
    </source>
</evidence>
<sequence length="225" mass="25208">MIKISASLMCGNPLKLGEELRRLEEAKVDMIHCDIMDGVFVPNITLGIYMLKAFKEQTKIPLDVHLMVMNPDLFLEELAEIGVDFVTVHSETTLHLHRIIHKIKDLGMCVGVALNPSTPVENIKHVIKDIDLIIIMTVNPGFAGQAFIENTLEKITEVKKLLELKNVNAMIEVDGNINKTTIPRVINSGADVLVLGTSSIFKGPDTDYKEEVEQIRKYTEQKMSK</sequence>
<dbReference type="InterPro" id="IPR000056">
    <property type="entry name" value="Ribul_P_3_epim-like"/>
</dbReference>
<dbReference type="GO" id="GO:0005737">
    <property type="term" value="C:cytoplasm"/>
    <property type="evidence" value="ECO:0007669"/>
    <property type="project" value="UniProtKB-ARBA"/>
</dbReference>
<dbReference type="Pfam" id="PF00834">
    <property type="entry name" value="Ribul_P_3_epim"/>
    <property type="match status" value="1"/>
</dbReference>
<comment type="caution">
    <text evidence="10">Lacks conserved residue(s) required for the propagation of feature annotation.</text>
</comment>
<evidence type="ECO:0000256" key="13">
    <source>
        <dbReference type="PIRSR" id="PIRSR001461-2"/>
    </source>
</evidence>
<evidence type="ECO:0000256" key="4">
    <source>
        <dbReference type="ARBA" id="ARBA00001947"/>
    </source>
</evidence>
<feature type="active site" description="Proton donor" evidence="10 12">
    <location>
        <position position="174"/>
    </location>
</feature>
<dbReference type="HAMAP" id="MF_02227">
    <property type="entry name" value="RPE"/>
    <property type="match status" value="1"/>
</dbReference>
<evidence type="ECO:0000256" key="5">
    <source>
        <dbReference type="ARBA" id="ARBA00001954"/>
    </source>
</evidence>
<evidence type="ECO:0000256" key="7">
    <source>
        <dbReference type="ARBA" id="ARBA00013188"/>
    </source>
</evidence>
<keyword evidence="13" id="KW-0170">Cobalt</keyword>
<dbReference type="AlphaFoldDB" id="A0A8J3EPK6"/>
<comment type="pathway">
    <text evidence="10">Carbohydrate degradation.</text>
</comment>
<keyword evidence="16" id="KW-1185">Reference proteome</keyword>
<evidence type="ECO:0000313" key="15">
    <source>
        <dbReference type="EMBL" id="GGH86922.1"/>
    </source>
</evidence>
<evidence type="ECO:0000256" key="11">
    <source>
        <dbReference type="PIRNR" id="PIRNR001461"/>
    </source>
</evidence>
<evidence type="ECO:0000256" key="1">
    <source>
        <dbReference type="ARBA" id="ARBA00001782"/>
    </source>
</evidence>
<dbReference type="NCBIfam" id="NF004076">
    <property type="entry name" value="PRK05581.1-4"/>
    <property type="match status" value="1"/>
</dbReference>
<evidence type="ECO:0000256" key="14">
    <source>
        <dbReference type="PIRSR" id="PIRSR001461-3"/>
    </source>
</evidence>
<comment type="cofactor">
    <cofactor evidence="10 13">
        <name>a divalent metal cation</name>
        <dbReference type="ChEBI" id="CHEBI:60240"/>
    </cofactor>
    <text evidence="10 13">Binds 1 divalent metal cation per subunit.</text>
</comment>
<dbReference type="PANTHER" id="PTHR11749">
    <property type="entry name" value="RIBULOSE-5-PHOSPHATE-3-EPIMERASE"/>
    <property type="match status" value="1"/>
</dbReference>
<dbReference type="Gene3D" id="3.20.20.70">
    <property type="entry name" value="Aldolase class I"/>
    <property type="match status" value="1"/>
</dbReference>
<dbReference type="InterPro" id="IPR011060">
    <property type="entry name" value="RibuloseP-bd_barrel"/>
</dbReference>
<dbReference type="GO" id="GO:0006098">
    <property type="term" value="P:pentose-phosphate shunt"/>
    <property type="evidence" value="ECO:0007669"/>
    <property type="project" value="UniProtKB-UniRule"/>
</dbReference>
<evidence type="ECO:0000256" key="10">
    <source>
        <dbReference type="HAMAP-Rule" id="MF_02227"/>
    </source>
</evidence>
<keyword evidence="9 10" id="KW-0413">Isomerase</keyword>
<feature type="binding site" evidence="10 14">
    <location>
        <position position="65"/>
    </location>
    <ligand>
        <name>substrate</name>
    </ligand>
</feature>
<feature type="binding site" evidence="10 13">
    <location>
        <position position="32"/>
    </location>
    <ligand>
        <name>a divalent metal cation</name>
        <dbReference type="ChEBI" id="CHEBI:60240"/>
    </ligand>
</feature>
<comment type="catalytic activity">
    <reaction evidence="1 10 11">
        <text>D-ribulose 5-phosphate = D-xylulose 5-phosphate</text>
        <dbReference type="Rhea" id="RHEA:13677"/>
        <dbReference type="ChEBI" id="CHEBI:57737"/>
        <dbReference type="ChEBI" id="CHEBI:58121"/>
        <dbReference type="EC" id="5.1.3.1"/>
    </reaction>
</comment>
<reference evidence="15" key="2">
    <citation type="submission" date="2020-09" db="EMBL/GenBank/DDBJ databases">
        <authorList>
            <person name="Sun Q."/>
            <person name="Zhou Y."/>
        </authorList>
    </citation>
    <scope>NUCLEOTIDE SEQUENCE</scope>
    <source>
        <strain evidence="15">CGMCC 1.12777</strain>
    </source>
</reference>
<evidence type="ECO:0000313" key="16">
    <source>
        <dbReference type="Proteomes" id="UP000656813"/>
    </source>
</evidence>
<keyword evidence="10 11" id="KW-0119">Carbohydrate metabolism</keyword>
<name>A0A8J3EPK6_9BACL</name>
<dbReference type="GO" id="GO:0004750">
    <property type="term" value="F:D-ribulose-phosphate 3-epimerase activity"/>
    <property type="evidence" value="ECO:0007669"/>
    <property type="project" value="UniProtKB-UniRule"/>
</dbReference>
<feature type="active site" description="Proton acceptor" evidence="10 12">
    <location>
        <position position="34"/>
    </location>
</feature>
<protein>
    <recommendedName>
        <fullName evidence="7 10">Ribulose-phosphate 3-epimerase</fullName>
        <ecNumber evidence="7 10">5.1.3.1</ecNumber>
    </recommendedName>
</protein>
<proteinExistence type="inferred from homology"/>
<evidence type="ECO:0000256" key="8">
    <source>
        <dbReference type="ARBA" id="ARBA00022723"/>
    </source>
</evidence>
<keyword evidence="13" id="KW-0464">Manganese</keyword>
<evidence type="ECO:0000256" key="3">
    <source>
        <dbReference type="ARBA" id="ARBA00001941"/>
    </source>
</evidence>
<comment type="cofactor">
    <cofactor evidence="2">
        <name>Mn(2+)</name>
        <dbReference type="ChEBI" id="CHEBI:29035"/>
    </cofactor>
</comment>
<organism evidence="15 16">
    <name type="scientific">Pullulanibacillus pueri</name>
    <dbReference type="NCBI Taxonomy" id="1437324"/>
    <lineage>
        <taxon>Bacteria</taxon>
        <taxon>Bacillati</taxon>
        <taxon>Bacillota</taxon>
        <taxon>Bacilli</taxon>
        <taxon>Bacillales</taxon>
        <taxon>Sporolactobacillaceae</taxon>
        <taxon>Pullulanibacillus</taxon>
    </lineage>
</organism>
<evidence type="ECO:0000256" key="6">
    <source>
        <dbReference type="ARBA" id="ARBA00009541"/>
    </source>
</evidence>
<comment type="cofactor">
    <cofactor evidence="3">
        <name>Co(2+)</name>
        <dbReference type="ChEBI" id="CHEBI:48828"/>
    </cofactor>
</comment>
<dbReference type="InterPro" id="IPR026019">
    <property type="entry name" value="Ribul_P_3_epim"/>
</dbReference>
<dbReference type="RefSeq" id="WP_188498747.1">
    <property type="nucleotide sequence ID" value="NZ_BMFV01000035.1"/>
</dbReference>